<reference evidence="1 2" key="1">
    <citation type="submission" date="2021-01" db="EMBL/GenBank/DDBJ databases">
        <title>Whole genome shotgun sequence of Actinoplanes couchii NBRC 106145.</title>
        <authorList>
            <person name="Komaki H."/>
            <person name="Tamura T."/>
        </authorList>
    </citation>
    <scope>NUCLEOTIDE SEQUENCE [LARGE SCALE GENOMIC DNA]</scope>
    <source>
        <strain evidence="1 2">NBRC 106145</strain>
    </source>
</reference>
<sequence>MNRVFVLMHSPLVGPSTWAGVAALLPHAVVPSLRDAEPSWQAVAATVAAAIDRVPAGVRVVLVAHSNAGRFVPAVLGAAARSVDVCLFADAALPGPARLDLLRAKVGPDGLLPRWTDWWDEADVAPMFPDEETRRLVESEQPRLPLAFFEQQVPVPDGWDSMPCGYLLFSERSYGALAEQAGGRGWRVEHLPGRHLHQVVDPGAVAAALQRMSDL</sequence>
<gene>
    <name evidence="1" type="ORF">Aco03nite_089280</name>
</gene>
<dbReference type="Proteomes" id="UP000612282">
    <property type="component" value="Unassembled WGS sequence"/>
</dbReference>
<organism evidence="1 2">
    <name type="scientific">Actinoplanes couchii</name>
    <dbReference type="NCBI Taxonomy" id="403638"/>
    <lineage>
        <taxon>Bacteria</taxon>
        <taxon>Bacillati</taxon>
        <taxon>Actinomycetota</taxon>
        <taxon>Actinomycetes</taxon>
        <taxon>Micromonosporales</taxon>
        <taxon>Micromonosporaceae</taxon>
        <taxon>Actinoplanes</taxon>
    </lineage>
</organism>
<protein>
    <recommendedName>
        <fullName evidence="3">AB hydrolase-1 domain-containing protein</fullName>
    </recommendedName>
</protein>
<name>A0ABQ3XPU2_9ACTN</name>
<dbReference type="Gene3D" id="3.40.50.1820">
    <property type="entry name" value="alpha/beta hydrolase"/>
    <property type="match status" value="1"/>
</dbReference>
<evidence type="ECO:0008006" key="3">
    <source>
        <dbReference type="Google" id="ProtNLM"/>
    </source>
</evidence>
<evidence type="ECO:0000313" key="1">
    <source>
        <dbReference type="EMBL" id="GID60524.1"/>
    </source>
</evidence>
<dbReference type="InterPro" id="IPR029058">
    <property type="entry name" value="AB_hydrolase_fold"/>
</dbReference>
<comment type="caution">
    <text evidence="1">The sequence shown here is derived from an EMBL/GenBank/DDBJ whole genome shotgun (WGS) entry which is preliminary data.</text>
</comment>
<dbReference type="RefSeq" id="WP_203807629.1">
    <property type="nucleotide sequence ID" value="NZ_BAAAQE010000112.1"/>
</dbReference>
<accession>A0ABQ3XPU2</accession>
<dbReference type="SUPFAM" id="SSF53474">
    <property type="entry name" value="alpha/beta-Hydrolases"/>
    <property type="match status" value="1"/>
</dbReference>
<proteinExistence type="predicted"/>
<dbReference type="EMBL" id="BOMG01000109">
    <property type="protein sequence ID" value="GID60524.1"/>
    <property type="molecule type" value="Genomic_DNA"/>
</dbReference>
<keyword evidence="2" id="KW-1185">Reference proteome</keyword>
<evidence type="ECO:0000313" key="2">
    <source>
        <dbReference type="Proteomes" id="UP000612282"/>
    </source>
</evidence>